<evidence type="ECO:0000259" key="4">
    <source>
        <dbReference type="PROSITE" id="PS50835"/>
    </source>
</evidence>
<gene>
    <name evidence="5" type="ORF">KUDE01_002689</name>
</gene>
<keyword evidence="5" id="KW-0675">Receptor</keyword>
<evidence type="ECO:0000256" key="2">
    <source>
        <dbReference type="ARBA" id="ARBA00023157"/>
    </source>
</evidence>
<protein>
    <submittedName>
        <fullName evidence="5">Killer cell immunoglobulin-like receptor 3DL1</fullName>
    </submittedName>
</protein>
<dbReference type="PROSITE" id="PS50835">
    <property type="entry name" value="IG_LIKE"/>
    <property type="match status" value="1"/>
</dbReference>
<organism evidence="5 6">
    <name type="scientific">Dissostichus eleginoides</name>
    <name type="common">Patagonian toothfish</name>
    <name type="synonym">Dissostichus amissus</name>
    <dbReference type="NCBI Taxonomy" id="100907"/>
    <lineage>
        <taxon>Eukaryota</taxon>
        <taxon>Metazoa</taxon>
        <taxon>Chordata</taxon>
        <taxon>Craniata</taxon>
        <taxon>Vertebrata</taxon>
        <taxon>Euteleostomi</taxon>
        <taxon>Actinopterygii</taxon>
        <taxon>Neopterygii</taxon>
        <taxon>Teleostei</taxon>
        <taxon>Neoteleostei</taxon>
        <taxon>Acanthomorphata</taxon>
        <taxon>Eupercaria</taxon>
        <taxon>Perciformes</taxon>
        <taxon>Notothenioidei</taxon>
        <taxon>Nototheniidae</taxon>
        <taxon>Dissostichus</taxon>
    </lineage>
</organism>
<dbReference type="PANTHER" id="PTHR11738:SF186">
    <property type="entry name" value="OSTEOCLAST-ASSOCIATED IMMUNOGLOBULIN-LIKE RECEPTOR"/>
    <property type="match status" value="1"/>
</dbReference>
<dbReference type="Gene3D" id="2.60.40.10">
    <property type="entry name" value="Immunoglobulins"/>
    <property type="match status" value="1"/>
</dbReference>
<name>A0AAD9B732_DISEL</name>
<proteinExistence type="predicted"/>
<dbReference type="InterPro" id="IPR013783">
    <property type="entry name" value="Ig-like_fold"/>
</dbReference>
<dbReference type="Pfam" id="PF00047">
    <property type="entry name" value="ig"/>
    <property type="match status" value="1"/>
</dbReference>
<dbReference type="InterPro" id="IPR013151">
    <property type="entry name" value="Immunoglobulin_dom"/>
</dbReference>
<evidence type="ECO:0000256" key="1">
    <source>
        <dbReference type="ARBA" id="ARBA00022729"/>
    </source>
</evidence>
<keyword evidence="1" id="KW-0732">Signal</keyword>
<keyword evidence="2" id="KW-1015">Disulfide bond</keyword>
<accession>A0AAD9B732</accession>
<dbReference type="InterPro" id="IPR036179">
    <property type="entry name" value="Ig-like_dom_sf"/>
</dbReference>
<sequence length="105" mass="11636">MSPGGEELMGRDGAEVTWGQSVTINCSSSSLHEQLFSMTKFILEKTSSSFRESRTPGSSSASFSIQEVNPDHEGWYRCQYQIRVSGRDFSSPFSDSVRLSVSGKR</sequence>
<dbReference type="EMBL" id="JASDAP010000027">
    <property type="protein sequence ID" value="KAK1877378.1"/>
    <property type="molecule type" value="Genomic_DNA"/>
</dbReference>
<dbReference type="Proteomes" id="UP001228049">
    <property type="component" value="Unassembled WGS sequence"/>
</dbReference>
<comment type="caution">
    <text evidence="5">The sequence shown here is derived from an EMBL/GenBank/DDBJ whole genome shotgun (WGS) entry which is preliminary data.</text>
</comment>
<dbReference type="PANTHER" id="PTHR11738">
    <property type="entry name" value="MHC CLASS I NK CELL RECEPTOR"/>
    <property type="match status" value="1"/>
</dbReference>
<dbReference type="GO" id="GO:0007166">
    <property type="term" value="P:cell surface receptor signaling pathway"/>
    <property type="evidence" value="ECO:0007669"/>
    <property type="project" value="UniProtKB-ARBA"/>
</dbReference>
<keyword evidence="6" id="KW-1185">Reference proteome</keyword>
<keyword evidence="3" id="KW-0393">Immunoglobulin domain</keyword>
<dbReference type="InterPro" id="IPR007110">
    <property type="entry name" value="Ig-like_dom"/>
</dbReference>
<reference evidence="5" key="1">
    <citation type="submission" date="2023-04" db="EMBL/GenBank/DDBJ databases">
        <title>Chromosome-level genome of Chaenocephalus aceratus.</title>
        <authorList>
            <person name="Park H."/>
        </authorList>
    </citation>
    <scope>NUCLEOTIDE SEQUENCE</scope>
    <source>
        <strain evidence="5">DE</strain>
        <tissue evidence="5">Muscle</tissue>
    </source>
</reference>
<dbReference type="InterPro" id="IPR050412">
    <property type="entry name" value="Ig-like_Receptors_ImmuneReg"/>
</dbReference>
<evidence type="ECO:0000313" key="6">
    <source>
        <dbReference type="Proteomes" id="UP001228049"/>
    </source>
</evidence>
<dbReference type="SUPFAM" id="SSF48726">
    <property type="entry name" value="Immunoglobulin"/>
    <property type="match status" value="1"/>
</dbReference>
<dbReference type="GO" id="GO:0002764">
    <property type="term" value="P:immune response-regulating signaling pathway"/>
    <property type="evidence" value="ECO:0007669"/>
    <property type="project" value="TreeGrafter"/>
</dbReference>
<dbReference type="AlphaFoldDB" id="A0AAD9B732"/>
<evidence type="ECO:0000256" key="3">
    <source>
        <dbReference type="ARBA" id="ARBA00023319"/>
    </source>
</evidence>
<dbReference type="FunFam" id="2.60.40.10:FF:000049">
    <property type="entry name" value="Leukocyte immunoglobulin-like receptor subfamily B member 1"/>
    <property type="match status" value="1"/>
</dbReference>
<feature type="domain" description="Ig-like" evidence="4">
    <location>
        <begin position="3"/>
        <end position="94"/>
    </location>
</feature>
<evidence type="ECO:0000313" key="5">
    <source>
        <dbReference type="EMBL" id="KAK1877378.1"/>
    </source>
</evidence>